<dbReference type="Gene3D" id="3.40.50.300">
    <property type="entry name" value="P-loop containing nucleotide triphosphate hydrolases"/>
    <property type="match status" value="1"/>
</dbReference>
<reference evidence="4 5" key="1">
    <citation type="submission" date="2020-08" db="EMBL/GenBank/DDBJ databases">
        <title>Genome public.</title>
        <authorList>
            <person name="Liu C."/>
            <person name="Sun Q."/>
        </authorList>
    </citation>
    <scope>NUCLEOTIDE SEQUENCE [LARGE SCALE GENOMIC DNA]</scope>
    <source>
        <strain evidence="4 5">BX10</strain>
    </source>
</reference>
<evidence type="ECO:0000313" key="5">
    <source>
        <dbReference type="Proteomes" id="UP000647491"/>
    </source>
</evidence>
<dbReference type="SMART" id="SM00382">
    <property type="entry name" value="AAA"/>
    <property type="match status" value="1"/>
</dbReference>
<organism evidence="4 5">
    <name type="scientific">Enterocloster hominis</name>
    <name type="common">ex Liu et al. 2021</name>
    <dbReference type="NCBI Taxonomy" id="2763663"/>
    <lineage>
        <taxon>Bacteria</taxon>
        <taxon>Bacillati</taxon>
        <taxon>Bacillota</taxon>
        <taxon>Clostridia</taxon>
        <taxon>Lachnospirales</taxon>
        <taxon>Lachnospiraceae</taxon>
        <taxon>Enterocloster</taxon>
    </lineage>
</organism>
<keyword evidence="1" id="KW-0547">Nucleotide-binding</keyword>
<dbReference type="InterPro" id="IPR003439">
    <property type="entry name" value="ABC_transporter-like_ATP-bd"/>
</dbReference>
<comment type="caution">
    <text evidence="4">The sequence shown here is derived from an EMBL/GenBank/DDBJ whole genome shotgun (WGS) entry which is preliminary data.</text>
</comment>
<proteinExistence type="predicted"/>
<evidence type="ECO:0000313" key="4">
    <source>
        <dbReference type="EMBL" id="MBC8599577.1"/>
    </source>
</evidence>
<feature type="domain" description="ABC transporter" evidence="3">
    <location>
        <begin position="3"/>
        <end position="207"/>
    </location>
</feature>
<dbReference type="InterPro" id="IPR015854">
    <property type="entry name" value="ABC_transpr_LolD-like"/>
</dbReference>
<dbReference type="InterPro" id="IPR003593">
    <property type="entry name" value="AAA+_ATPase"/>
</dbReference>
<sequence length="210" mass="23539">MKLEARDISFRYGEGERQVLAHVDLTVESGERVGIMAPSGFGKTTLLKILAGYERPESGEVLLDGTPLERFRGYVPVQMIWQHPELSVNPARRLKMVLAEGDWPEDGGVMRGRIEKEMGILEEWKERYPAEVSGGELQRFSIARALGQRTEILLADEITAMLDLITQRQIWSALLKETQSRGISLVAVSHSQELLEKICSRILHLSAISG</sequence>
<evidence type="ECO:0000256" key="1">
    <source>
        <dbReference type="ARBA" id="ARBA00022741"/>
    </source>
</evidence>
<dbReference type="Proteomes" id="UP000647491">
    <property type="component" value="Unassembled WGS sequence"/>
</dbReference>
<dbReference type="PROSITE" id="PS00211">
    <property type="entry name" value="ABC_TRANSPORTER_1"/>
    <property type="match status" value="1"/>
</dbReference>
<dbReference type="PROSITE" id="PS50893">
    <property type="entry name" value="ABC_TRANSPORTER_2"/>
    <property type="match status" value="1"/>
</dbReference>
<evidence type="ECO:0000259" key="3">
    <source>
        <dbReference type="PROSITE" id="PS50893"/>
    </source>
</evidence>
<keyword evidence="5" id="KW-1185">Reference proteome</keyword>
<dbReference type="Pfam" id="PF00005">
    <property type="entry name" value="ABC_tran"/>
    <property type="match status" value="1"/>
</dbReference>
<dbReference type="SUPFAM" id="SSF52540">
    <property type="entry name" value="P-loop containing nucleoside triphosphate hydrolases"/>
    <property type="match status" value="1"/>
</dbReference>
<accession>A0ABR7NW50</accession>
<dbReference type="InterPro" id="IPR027417">
    <property type="entry name" value="P-loop_NTPase"/>
</dbReference>
<evidence type="ECO:0000256" key="2">
    <source>
        <dbReference type="ARBA" id="ARBA00022840"/>
    </source>
</evidence>
<dbReference type="EMBL" id="JACRTJ010000022">
    <property type="protein sequence ID" value="MBC8599577.1"/>
    <property type="molecule type" value="Genomic_DNA"/>
</dbReference>
<dbReference type="RefSeq" id="WP_262427773.1">
    <property type="nucleotide sequence ID" value="NZ_JACRTJ010000022.1"/>
</dbReference>
<name>A0ABR7NW50_9FIRM</name>
<protein>
    <submittedName>
        <fullName evidence="4">ATP-binding cassette domain-containing protein</fullName>
    </submittedName>
</protein>
<dbReference type="GO" id="GO:0005524">
    <property type="term" value="F:ATP binding"/>
    <property type="evidence" value="ECO:0007669"/>
    <property type="project" value="UniProtKB-KW"/>
</dbReference>
<dbReference type="PANTHER" id="PTHR24220">
    <property type="entry name" value="IMPORT ATP-BINDING PROTEIN"/>
    <property type="match status" value="1"/>
</dbReference>
<dbReference type="InterPro" id="IPR017871">
    <property type="entry name" value="ABC_transporter-like_CS"/>
</dbReference>
<gene>
    <name evidence="4" type="ORF">H8708_10135</name>
</gene>
<keyword evidence="2 4" id="KW-0067">ATP-binding</keyword>